<protein>
    <submittedName>
        <fullName evidence="1">Uncharacterized protein</fullName>
    </submittedName>
</protein>
<organism evidence="1">
    <name type="scientific">hydrothermal vent metagenome</name>
    <dbReference type="NCBI Taxonomy" id="652676"/>
    <lineage>
        <taxon>unclassified sequences</taxon>
        <taxon>metagenomes</taxon>
        <taxon>ecological metagenomes</taxon>
    </lineage>
</organism>
<sequence>MAKSSGSHLGYISAVLTSCLLSLPAVLLAARAEFKSAISRLTIVCIQSLC</sequence>
<evidence type="ECO:0000313" key="1">
    <source>
        <dbReference type="EMBL" id="VAW95635.1"/>
    </source>
</evidence>
<dbReference type="EMBL" id="UOFV01000064">
    <property type="protein sequence ID" value="VAW95635.1"/>
    <property type="molecule type" value="Genomic_DNA"/>
</dbReference>
<proteinExistence type="predicted"/>
<accession>A0A3B0ZPZ2</accession>
<dbReference type="AlphaFoldDB" id="A0A3B0ZPZ2"/>
<dbReference type="PROSITE" id="PS51257">
    <property type="entry name" value="PROKAR_LIPOPROTEIN"/>
    <property type="match status" value="1"/>
</dbReference>
<reference evidence="1" key="1">
    <citation type="submission" date="2018-06" db="EMBL/GenBank/DDBJ databases">
        <authorList>
            <person name="Zhirakovskaya E."/>
        </authorList>
    </citation>
    <scope>NUCLEOTIDE SEQUENCE</scope>
</reference>
<name>A0A3B0ZPZ2_9ZZZZ</name>
<gene>
    <name evidence="1" type="ORF">MNBD_GAMMA19-1587</name>
</gene>